<keyword evidence="2" id="KW-1185">Reference proteome</keyword>
<dbReference type="Proteomes" id="UP000183561">
    <property type="component" value="Unassembled WGS sequence"/>
</dbReference>
<protein>
    <submittedName>
        <fullName evidence="1">Uncharacterized protein</fullName>
    </submittedName>
</protein>
<evidence type="ECO:0000313" key="1">
    <source>
        <dbReference type="EMBL" id="SEB70093.1"/>
    </source>
</evidence>
<reference evidence="2" key="1">
    <citation type="submission" date="2016-10" db="EMBL/GenBank/DDBJ databases">
        <authorList>
            <person name="Varghese N."/>
            <person name="Submissions S."/>
        </authorList>
    </citation>
    <scope>NUCLEOTIDE SEQUENCE [LARGE SCALE GENOMIC DNA]</scope>
    <source>
        <strain evidence="2">DSM 44498</strain>
    </source>
</reference>
<accession>A0A1H4LH96</accession>
<organism evidence="1 2">
    <name type="scientific">Rhodococcus koreensis</name>
    <dbReference type="NCBI Taxonomy" id="99653"/>
    <lineage>
        <taxon>Bacteria</taxon>
        <taxon>Bacillati</taxon>
        <taxon>Actinomycetota</taxon>
        <taxon>Actinomycetes</taxon>
        <taxon>Mycobacteriales</taxon>
        <taxon>Nocardiaceae</taxon>
        <taxon>Rhodococcus</taxon>
    </lineage>
</organism>
<gene>
    <name evidence="1" type="ORF">SAMN04490239_1288</name>
</gene>
<sequence length="168" mass="18050">MWASASWPGVAVPGVRGTAQARCAPPAWAGALGALARDLRCCHRRGTVRWDGVCWELAIHQDGVLLAWDPAPPGSARPGDRLGEIGGGRQVLGRGLAPQLPAVEATVWVANTVQAALLRQLRVPWPCRDQAAVWVPRIRDRHPCWVDPHTGRTVAEIGELTAVGTDTR</sequence>
<evidence type="ECO:0000313" key="2">
    <source>
        <dbReference type="Proteomes" id="UP000183561"/>
    </source>
</evidence>
<dbReference type="AlphaFoldDB" id="A0A1H4LH96"/>
<proteinExistence type="predicted"/>
<dbReference type="RefSeq" id="WP_237724022.1">
    <property type="nucleotide sequence ID" value="NZ_FNSV01000005.1"/>
</dbReference>
<name>A0A1H4LH96_9NOCA</name>
<dbReference type="EMBL" id="FNSV01000005">
    <property type="protein sequence ID" value="SEB70093.1"/>
    <property type="molecule type" value="Genomic_DNA"/>
</dbReference>